<dbReference type="EMBL" id="JBEPLJ010000006">
    <property type="protein sequence ID" value="MET3585821.1"/>
    <property type="molecule type" value="Genomic_DNA"/>
</dbReference>
<feature type="chain" id="PRO_5046160957" evidence="1">
    <location>
        <begin position="21"/>
        <end position="131"/>
    </location>
</feature>
<protein>
    <submittedName>
        <fullName evidence="2">Uncharacterized protein</fullName>
    </submittedName>
</protein>
<evidence type="ECO:0000313" key="3">
    <source>
        <dbReference type="Proteomes" id="UP001549031"/>
    </source>
</evidence>
<comment type="caution">
    <text evidence="2">The sequence shown here is derived from an EMBL/GenBank/DDBJ whole genome shotgun (WGS) entry which is preliminary data.</text>
</comment>
<dbReference type="RefSeq" id="WP_247243743.1">
    <property type="nucleotide sequence ID" value="NZ_JALJRA010000006.1"/>
</dbReference>
<sequence>MRTFAGFLFCLSLAGGQAYAACDADVLSIEEWSIRSNQDEALELTLTLKSNLKKDIRMIDADFKFRDALGGHIAADTVNRDLAIPSGTAVTMTKRWPNTFERLLKLNHDEVSTTTCVRSVLYEDGTKEEFR</sequence>
<gene>
    <name evidence="2" type="ORF">ABID21_001930</name>
</gene>
<proteinExistence type="predicted"/>
<name>A0ABV2H5K1_9HYPH</name>
<feature type="signal peptide" evidence="1">
    <location>
        <begin position="1"/>
        <end position="20"/>
    </location>
</feature>
<reference evidence="2 3" key="1">
    <citation type="submission" date="2024-06" db="EMBL/GenBank/DDBJ databases">
        <title>Genomic Encyclopedia of Type Strains, Phase IV (KMG-IV): sequencing the most valuable type-strain genomes for metagenomic binning, comparative biology and taxonomic classification.</title>
        <authorList>
            <person name="Goeker M."/>
        </authorList>
    </citation>
    <scope>NUCLEOTIDE SEQUENCE [LARGE SCALE GENOMIC DNA]</scope>
    <source>
        <strain evidence="2 3">DSM 105042</strain>
    </source>
</reference>
<keyword evidence="3" id="KW-1185">Reference proteome</keyword>
<evidence type="ECO:0000313" key="2">
    <source>
        <dbReference type="EMBL" id="MET3585821.1"/>
    </source>
</evidence>
<dbReference type="Proteomes" id="UP001549031">
    <property type="component" value="Unassembled WGS sequence"/>
</dbReference>
<evidence type="ECO:0000256" key="1">
    <source>
        <dbReference type="SAM" id="SignalP"/>
    </source>
</evidence>
<organism evidence="2 3">
    <name type="scientific">Pseudorhizobium tarimense</name>
    <dbReference type="NCBI Taxonomy" id="1079109"/>
    <lineage>
        <taxon>Bacteria</taxon>
        <taxon>Pseudomonadati</taxon>
        <taxon>Pseudomonadota</taxon>
        <taxon>Alphaproteobacteria</taxon>
        <taxon>Hyphomicrobiales</taxon>
        <taxon>Rhizobiaceae</taxon>
        <taxon>Rhizobium/Agrobacterium group</taxon>
        <taxon>Pseudorhizobium</taxon>
    </lineage>
</organism>
<accession>A0ABV2H5K1</accession>
<keyword evidence="1" id="KW-0732">Signal</keyword>